<dbReference type="EMBL" id="BAAAHD010000070">
    <property type="protein sequence ID" value="GAA0591083.1"/>
    <property type="molecule type" value="Genomic_DNA"/>
</dbReference>
<gene>
    <name evidence="2" type="ORF">GCM10009546_61880</name>
</gene>
<protein>
    <submittedName>
        <fullName evidence="2">Uncharacterized protein</fullName>
    </submittedName>
</protein>
<proteinExistence type="predicted"/>
<dbReference type="Proteomes" id="UP001501427">
    <property type="component" value="Unassembled WGS sequence"/>
</dbReference>
<comment type="caution">
    <text evidence="2">The sequence shown here is derived from an EMBL/GenBank/DDBJ whole genome shotgun (WGS) entry which is preliminary data.</text>
</comment>
<evidence type="ECO:0000313" key="2">
    <source>
        <dbReference type="EMBL" id="GAA0591083.1"/>
    </source>
</evidence>
<evidence type="ECO:0000256" key="1">
    <source>
        <dbReference type="SAM" id="MobiDB-lite"/>
    </source>
</evidence>
<accession>A0ABN1FHR7</accession>
<reference evidence="2 3" key="1">
    <citation type="journal article" date="2019" name="Int. J. Syst. Evol. Microbiol.">
        <title>The Global Catalogue of Microorganisms (GCM) 10K type strain sequencing project: providing services to taxonomists for standard genome sequencing and annotation.</title>
        <authorList>
            <consortium name="The Broad Institute Genomics Platform"/>
            <consortium name="The Broad Institute Genome Sequencing Center for Infectious Disease"/>
            <person name="Wu L."/>
            <person name="Ma J."/>
        </authorList>
    </citation>
    <scope>NUCLEOTIDE SEQUENCE [LARGE SCALE GENOMIC DNA]</scope>
    <source>
        <strain evidence="2 3">JCM 10667</strain>
    </source>
</reference>
<name>A0ABN1FHR7_9ACTN</name>
<organism evidence="2 3">
    <name type="scientific">Actinomadura livida</name>
    <dbReference type="NCBI Taxonomy" id="79909"/>
    <lineage>
        <taxon>Bacteria</taxon>
        <taxon>Bacillati</taxon>
        <taxon>Actinomycetota</taxon>
        <taxon>Actinomycetes</taxon>
        <taxon>Streptosporangiales</taxon>
        <taxon>Thermomonosporaceae</taxon>
        <taxon>Actinomadura</taxon>
    </lineage>
</organism>
<feature type="region of interest" description="Disordered" evidence="1">
    <location>
        <begin position="15"/>
        <end position="52"/>
    </location>
</feature>
<keyword evidence="3" id="KW-1185">Reference proteome</keyword>
<sequence>MSRLGWPLGSAVYNSPRVMSSSPQRAGSAGTVGPTGVPLDGPDPECVQGHGEKCSRAVPRTARGAVYGSPWTMLASPAARAARAPFRVPYRSSLCGGVGGGQTFHDAGTFPVRGWLAEMDGSQLGHELLP</sequence>
<evidence type="ECO:0000313" key="3">
    <source>
        <dbReference type="Proteomes" id="UP001501427"/>
    </source>
</evidence>